<keyword evidence="5" id="KW-0969">Cilium</keyword>
<evidence type="ECO:0000256" key="4">
    <source>
        <dbReference type="SAM" id="MobiDB-lite"/>
    </source>
</evidence>
<protein>
    <submittedName>
        <fullName evidence="5">Flagellar biosynthesis repressor FlbT</fullName>
    </submittedName>
</protein>
<reference evidence="5" key="1">
    <citation type="submission" date="2020-05" db="EMBL/GenBank/DDBJ databases">
        <title>Identification of trans-AT polyketide cluster in two marine bacteria, producers of a novel glutaramide-containing polyketide sesbanimide D and analogs.</title>
        <authorList>
            <person name="Kacar D."/>
            <person name="Rodriguez P."/>
            <person name="Canedo L."/>
            <person name="Gonzalez E."/>
            <person name="Galan B."/>
            <person name="De La Calle F."/>
            <person name="Garcia J.L."/>
        </authorList>
    </citation>
    <scope>NUCLEOTIDE SEQUENCE</scope>
    <source>
        <strain evidence="5">PHM038</strain>
    </source>
</reference>
<evidence type="ECO:0000313" key="6">
    <source>
        <dbReference type="Proteomes" id="UP000598467"/>
    </source>
</evidence>
<dbReference type="EMBL" id="JABFCZ010000018">
    <property type="protein sequence ID" value="MBD1547828.1"/>
    <property type="molecule type" value="Genomic_DNA"/>
</dbReference>
<dbReference type="GO" id="GO:0044781">
    <property type="term" value="P:bacterial-type flagellum organization"/>
    <property type="evidence" value="ECO:0007669"/>
    <property type="project" value="UniProtKB-KW"/>
</dbReference>
<organism evidence="5 6">
    <name type="scientific">Roseibium aggregatum</name>
    <dbReference type="NCBI Taxonomy" id="187304"/>
    <lineage>
        <taxon>Bacteria</taxon>
        <taxon>Pseudomonadati</taxon>
        <taxon>Pseudomonadota</taxon>
        <taxon>Alphaproteobacteria</taxon>
        <taxon>Hyphomicrobiales</taxon>
        <taxon>Stappiaceae</taxon>
        <taxon>Roseibium</taxon>
    </lineage>
</organism>
<proteinExistence type="predicted"/>
<sequence>MALKVELKPGERIIIGESVITNDNQRTRLFIEGQAPILREKDILTPATANSPAKRIYLAVQLMYLSNAVEKIQENYFTLVNDLVKAAPSTIPYVTRISNSILTGAFYKALKEARKLIEYERTLIGHVQAGSSGISENEPGDGVTKGAGGEPSDEGGRKAPTD</sequence>
<feature type="region of interest" description="Disordered" evidence="4">
    <location>
        <begin position="130"/>
        <end position="162"/>
    </location>
</feature>
<dbReference type="GO" id="GO:0006402">
    <property type="term" value="P:mRNA catabolic process"/>
    <property type="evidence" value="ECO:0007669"/>
    <property type="project" value="InterPro"/>
</dbReference>
<name>A0A926P2D9_9HYPH</name>
<dbReference type="GO" id="GO:0048027">
    <property type="term" value="F:mRNA 5'-UTR binding"/>
    <property type="evidence" value="ECO:0007669"/>
    <property type="project" value="InterPro"/>
</dbReference>
<comment type="caution">
    <text evidence="5">The sequence shown here is derived from an EMBL/GenBank/DDBJ whole genome shotgun (WGS) entry which is preliminary data.</text>
</comment>
<dbReference type="Pfam" id="PF07378">
    <property type="entry name" value="FlbT"/>
    <property type="match status" value="1"/>
</dbReference>
<evidence type="ECO:0000256" key="1">
    <source>
        <dbReference type="ARBA" id="ARBA00022491"/>
    </source>
</evidence>
<keyword evidence="2" id="KW-1005">Bacterial flagellum biogenesis</keyword>
<keyword evidence="5" id="KW-0966">Cell projection</keyword>
<dbReference type="InterPro" id="IPR009967">
    <property type="entry name" value="Flagellum_FlbT"/>
</dbReference>
<dbReference type="NCBIfam" id="NF009432">
    <property type="entry name" value="PRK12791.1"/>
    <property type="match status" value="1"/>
</dbReference>
<keyword evidence="3" id="KW-0694">RNA-binding</keyword>
<gene>
    <name evidence="5" type="primary">flbT</name>
    <name evidence="5" type="ORF">HK439_16290</name>
</gene>
<dbReference type="RefSeq" id="WP_190292591.1">
    <property type="nucleotide sequence ID" value="NZ_JABFCZ010000018.1"/>
</dbReference>
<dbReference type="Proteomes" id="UP000598467">
    <property type="component" value="Unassembled WGS sequence"/>
</dbReference>
<evidence type="ECO:0000313" key="5">
    <source>
        <dbReference type="EMBL" id="MBD1547828.1"/>
    </source>
</evidence>
<evidence type="ECO:0000256" key="3">
    <source>
        <dbReference type="ARBA" id="ARBA00022884"/>
    </source>
</evidence>
<dbReference type="GO" id="GO:1902209">
    <property type="term" value="P:negative regulation of bacterial-type flagellum assembly"/>
    <property type="evidence" value="ECO:0007669"/>
    <property type="project" value="InterPro"/>
</dbReference>
<keyword evidence="5" id="KW-0282">Flagellum</keyword>
<keyword evidence="1" id="KW-0678">Repressor</keyword>
<accession>A0A926P2D9</accession>
<dbReference type="AlphaFoldDB" id="A0A926P2D9"/>
<evidence type="ECO:0000256" key="2">
    <source>
        <dbReference type="ARBA" id="ARBA00022795"/>
    </source>
</evidence>